<dbReference type="SUPFAM" id="SSF50017">
    <property type="entry name" value="gp9"/>
    <property type="match status" value="1"/>
</dbReference>
<protein>
    <submittedName>
        <fullName evidence="1">Uncharacterized protein</fullName>
    </submittedName>
</protein>
<sequence>MAQTTINVGSNANDGTGDDLRSAFISVNANFTELYDASPVTSSISLAGNTISTNASNANLKLLASGTGVIELEGIQIRDNHIEGIRSNEDLII</sequence>
<organism evidence="1">
    <name type="scientific">marine metagenome</name>
    <dbReference type="NCBI Taxonomy" id="408172"/>
    <lineage>
        <taxon>unclassified sequences</taxon>
        <taxon>metagenomes</taxon>
        <taxon>ecological metagenomes</taxon>
    </lineage>
</organism>
<dbReference type="InterPro" id="IPR036240">
    <property type="entry name" value="Gp9-like_sf"/>
</dbReference>
<proteinExistence type="predicted"/>
<accession>A0A382MST2</accession>
<gene>
    <name evidence="1" type="ORF">METZ01_LOCUS304917</name>
</gene>
<feature type="non-terminal residue" evidence="1">
    <location>
        <position position="93"/>
    </location>
</feature>
<reference evidence="1" key="1">
    <citation type="submission" date="2018-05" db="EMBL/GenBank/DDBJ databases">
        <authorList>
            <person name="Lanie J.A."/>
            <person name="Ng W.-L."/>
            <person name="Kazmierczak K.M."/>
            <person name="Andrzejewski T.M."/>
            <person name="Davidsen T.M."/>
            <person name="Wayne K.J."/>
            <person name="Tettelin H."/>
            <person name="Glass J.I."/>
            <person name="Rusch D."/>
            <person name="Podicherti R."/>
            <person name="Tsui H.-C.T."/>
            <person name="Winkler M.E."/>
        </authorList>
    </citation>
    <scope>NUCLEOTIDE SEQUENCE</scope>
</reference>
<dbReference type="AlphaFoldDB" id="A0A382MST2"/>
<name>A0A382MST2_9ZZZZ</name>
<dbReference type="EMBL" id="UINC01095736">
    <property type="protein sequence ID" value="SVC52063.1"/>
    <property type="molecule type" value="Genomic_DNA"/>
</dbReference>
<evidence type="ECO:0000313" key="1">
    <source>
        <dbReference type="EMBL" id="SVC52063.1"/>
    </source>
</evidence>